<organism evidence="1 2">
    <name type="scientific">Halobacillus andaensis</name>
    <dbReference type="NCBI Taxonomy" id="1176239"/>
    <lineage>
        <taxon>Bacteria</taxon>
        <taxon>Bacillati</taxon>
        <taxon>Bacillota</taxon>
        <taxon>Bacilli</taxon>
        <taxon>Bacillales</taxon>
        <taxon>Bacillaceae</taxon>
        <taxon>Halobacillus</taxon>
    </lineage>
</organism>
<dbReference type="SUPFAM" id="SSF103642">
    <property type="entry name" value="Sec-C motif"/>
    <property type="match status" value="1"/>
</dbReference>
<dbReference type="AlphaFoldDB" id="A0A917EVS6"/>
<gene>
    <name evidence="1" type="ORF">GCM10010954_17520</name>
</gene>
<dbReference type="RefSeq" id="WP_188377114.1">
    <property type="nucleotide sequence ID" value="NZ_BMEL01000002.1"/>
</dbReference>
<protein>
    <recommendedName>
        <fullName evidence="3">SEC-C motif-containing protein</fullName>
    </recommendedName>
</protein>
<name>A0A917EVS6_HALAA</name>
<dbReference type="PANTHER" id="PTHR33747:SF1">
    <property type="entry name" value="ADENYLATE CYCLASE-ASSOCIATED CAP C-TERMINAL DOMAIN-CONTAINING PROTEIN"/>
    <property type="match status" value="1"/>
</dbReference>
<evidence type="ECO:0008006" key="3">
    <source>
        <dbReference type="Google" id="ProtNLM"/>
    </source>
</evidence>
<proteinExistence type="predicted"/>
<accession>A0A917EVS6</accession>
<dbReference type="PANTHER" id="PTHR33747">
    <property type="entry name" value="UPF0225 PROTEIN SCO1677"/>
    <property type="match status" value="1"/>
</dbReference>
<dbReference type="Gene3D" id="3.10.450.50">
    <property type="match status" value="1"/>
</dbReference>
<evidence type="ECO:0000313" key="2">
    <source>
        <dbReference type="Proteomes" id="UP000660110"/>
    </source>
</evidence>
<dbReference type="InterPro" id="IPR004027">
    <property type="entry name" value="SEC_C_motif"/>
</dbReference>
<reference evidence="1" key="2">
    <citation type="submission" date="2020-09" db="EMBL/GenBank/DDBJ databases">
        <authorList>
            <person name="Sun Q."/>
            <person name="Zhou Y."/>
        </authorList>
    </citation>
    <scope>NUCLEOTIDE SEQUENCE</scope>
    <source>
        <strain evidence="1">CGMCC 1.12153</strain>
    </source>
</reference>
<comment type="caution">
    <text evidence="1">The sequence shown here is derived from an EMBL/GenBank/DDBJ whole genome shotgun (WGS) entry which is preliminary data.</text>
</comment>
<reference evidence="1" key="1">
    <citation type="journal article" date="2014" name="Int. J. Syst. Evol. Microbiol.">
        <title>Complete genome sequence of Corynebacterium casei LMG S-19264T (=DSM 44701T), isolated from a smear-ripened cheese.</title>
        <authorList>
            <consortium name="US DOE Joint Genome Institute (JGI-PGF)"/>
            <person name="Walter F."/>
            <person name="Albersmeier A."/>
            <person name="Kalinowski J."/>
            <person name="Ruckert C."/>
        </authorList>
    </citation>
    <scope>NUCLEOTIDE SEQUENCE</scope>
    <source>
        <strain evidence="1">CGMCC 1.12153</strain>
    </source>
</reference>
<dbReference type="EMBL" id="BMEL01000002">
    <property type="protein sequence ID" value="GGF19288.1"/>
    <property type="molecule type" value="Genomic_DNA"/>
</dbReference>
<keyword evidence="2" id="KW-1185">Reference proteome</keyword>
<dbReference type="Proteomes" id="UP000660110">
    <property type="component" value="Unassembled WGS sequence"/>
</dbReference>
<evidence type="ECO:0000313" key="1">
    <source>
        <dbReference type="EMBL" id="GGF19288.1"/>
    </source>
</evidence>
<dbReference type="Pfam" id="PF02810">
    <property type="entry name" value="SEC-C"/>
    <property type="match status" value="1"/>
</dbReference>
<sequence length="385" mass="44666">MHSFLQRIKDHIHTKDDTVFRVLMYSISNYPYVPDDITAELLKYSRQSQERRMAVLSNIEKAAFGEASIGEWIKCLKDADTKERKNYLNLVSNVELEKLFEHRSELEPFIPEKDWTSYEKIRNVSEEEELYMIYADLLQDLSAEYSSRVHDFAKRAMDELIKREWLTEEEAIGAVEESMSAPYLDYNGLLNIYALRYFPDDRYVSTLAKLLTVDEDLIVDETGNTLNYFQSDAVVDELYPLCKGDDSVYPIGLLSETKTDYALAALRNLYEESADDLELRELIVEGMCLHFSEEAIQEVEAFMEEGVFSGMVDMDETAYAYFKVINREHPDLMLWKSEAEDREEQFFDMMSQPPLRKPFEKVEKAGQNDPCPCGSGKKYKKCCGA</sequence>